<evidence type="ECO:0000256" key="2">
    <source>
        <dbReference type="ARBA" id="ARBA00008892"/>
    </source>
</evidence>
<evidence type="ECO:0000256" key="15">
    <source>
        <dbReference type="SAM" id="MobiDB-lite"/>
    </source>
</evidence>
<evidence type="ECO:0000256" key="16">
    <source>
        <dbReference type="SAM" id="SignalP"/>
    </source>
</evidence>
<dbReference type="RefSeq" id="YP_009142020.1">
    <property type="nucleotide sequence ID" value="NC_027160.1"/>
</dbReference>
<keyword evidence="5 14" id="KW-0812">Transmembrane</keyword>
<keyword evidence="11" id="KW-0066">ATP synthesis</keyword>
<keyword evidence="6 14" id="KW-0375">Hydrogen ion transport</keyword>
<feature type="chain" id="PRO_5014226511" description="ATP synthase complex subunit 8" evidence="16">
    <location>
        <begin position="31"/>
        <end position="54"/>
    </location>
</feature>
<dbReference type="CTD" id="4509"/>
<gene>
    <name evidence="17" type="primary">ATP8</name>
</gene>
<dbReference type="GO" id="GO:0031966">
    <property type="term" value="C:mitochondrial membrane"/>
    <property type="evidence" value="ECO:0007669"/>
    <property type="project" value="UniProtKB-SubCell"/>
</dbReference>
<comment type="subunit">
    <text evidence="13">Component of the ATP synthase complex composed at least of ATP5F1A/subunit alpha, ATP5F1B/subunit beta, ATP5MC1/subunit c (homooctomer), MT-ATP6/subunit a, MT-ATP8/subunit 8, ATP5ME/subunit e, ATP5MF/subunit f, ATP5MG/subunit g, ATP5MK/subunit k, ATP5MJ/subunit j, ATP5F1C/subunit gamma, ATP5F1D/subunit delta, ATP5F1E/subunit epsilon, ATP5PF/subunit F6, ATP5PB/subunit b, ATP5PD/subunit d, ATP5PO/subunit OSCP. ATP synthase complex consists of a soluble F(1) head domain (subunits alpha(3) and beta(3)) - the catalytic core - and a membrane F(0) domain - the membrane proton channel (subunits c, a, 8, e, f, g, k and j). These two domains are linked by a central stalk (subunits gamma, delta, and epsilon) rotating inside the F1 region and a stationary peripheral stalk (subunits F6, b, d, and OSCP).</text>
</comment>
<evidence type="ECO:0000256" key="3">
    <source>
        <dbReference type="ARBA" id="ARBA00022448"/>
    </source>
</evidence>
<evidence type="ECO:0000256" key="8">
    <source>
        <dbReference type="ARBA" id="ARBA00023065"/>
    </source>
</evidence>
<keyword evidence="4 14" id="KW-0138">CF(0)</keyword>
<protein>
    <recommendedName>
        <fullName evidence="14">ATP synthase complex subunit 8</fullName>
    </recommendedName>
</protein>
<dbReference type="PANTHER" id="PTHR39937:SF1">
    <property type="entry name" value="ATP SYNTHASE PROTEIN 8"/>
    <property type="match status" value="1"/>
</dbReference>
<evidence type="ECO:0000256" key="5">
    <source>
        <dbReference type="ARBA" id="ARBA00022692"/>
    </source>
</evidence>
<dbReference type="GeneID" id="24419277"/>
<dbReference type="EMBL" id="KM277942">
    <property type="protein sequence ID" value="AIZ76657.1"/>
    <property type="molecule type" value="Genomic_DNA"/>
</dbReference>
<keyword evidence="7" id="KW-1133">Transmembrane helix</keyword>
<evidence type="ECO:0000313" key="17">
    <source>
        <dbReference type="EMBL" id="AIX03583.1"/>
    </source>
</evidence>
<feature type="signal peptide" evidence="16">
    <location>
        <begin position="1"/>
        <end position="30"/>
    </location>
</feature>
<keyword evidence="3 14" id="KW-0813">Transport</keyword>
<evidence type="ECO:0000256" key="10">
    <source>
        <dbReference type="ARBA" id="ARBA00023136"/>
    </source>
</evidence>
<dbReference type="GO" id="GO:0045259">
    <property type="term" value="C:proton-transporting ATP synthase complex"/>
    <property type="evidence" value="ECO:0007669"/>
    <property type="project" value="UniProtKB-KW"/>
</dbReference>
<evidence type="ECO:0000256" key="4">
    <source>
        <dbReference type="ARBA" id="ARBA00022547"/>
    </source>
</evidence>
<comment type="subcellular location">
    <subcellularLocation>
        <location evidence="1 14">Mitochondrion membrane</location>
        <topology evidence="1 14">Single-pass membrane protein</topology>
    </subcellularLocation>
</comment>
<evidence type="ECO:0000256" key="11">
    <source>
        <dbReference type="ARBA" id="ARBA00023310"/>
    </source>
</evidence>
<dbReference type="InterPro" id="IPR050635">
    <property type="entry name" value="ATPase_protein_8"/>
</dbReference>
<dbReference type="AlphaFoldDB" id="A0A0F6NZQ9"/>
<reference evidence="17" key="1">
    <citation type="submission" date="2014-07" db="EMBL/GenBank/DDBJ databases">
        <authorList>
            <person name="Zhang J.E."/>
            <person name="Yang H."/>
            <person name="Guo J."/>
            <person name="Deng Z."/>
            <person name="Luo H."/>
            <person name="Luo M."/>
            <person name="Zhao B."/>
        </authorList>
    </citation>
    <scope>NUCLEOTIDE SEQUENCE</scope>
</reference>
<evidence type="ECO:0000313" key="18">
    <source>
        <dbReference type="EMBL" id="AIZ76657.1"/>
    </source>
</evidence>
<evidence type="ECO:0000256" key="7">
    <source>
        <dbReference type="ARBA" id="ARBA00022989"/>
    </source>
</evidence>
<dbReference type="PANTHER" id="PTHR39937">
    <property type="entry name" value="ATP SYNTHASE PROTEIN 8"/>
    <property type="match status" value="1"/>
</dbReference>
<reference evidence="18" key="2">
    <citation type="submission" date="2014-08" db="EMBL/GenBank/DDBJ databases">
        <title>New complete mitochondrial genome of the Odontobutis yaluensis: Genome description and phylogenetic performance.</title>
        <authorList>
            <person name="Yin S."/>
            <person name="Zang X."/>
            <person name="Hou X."/>
        </authorList>
    </citation>
    <scope>NUCLEOTIDE SEQUENCE</scope>
</reference>
<evidence type="ECO:0000256" key="13">
    <source>
        <dbReference type="ARBA" id="ARBA00064647"/>
    </source>
</evidence>
<evidence type="ECO:0000256" key="6">
    <source>
        <dbReference type="ARBA" id="ARBA00022781"/>
    </source>
</evidence>
<sequence length="54" mass="6420">MPQLSPAPWLMILVFTWLVFITVLPTKVLAHTTPNKPTQQNTQKPKTEYWNWPW</sequence>
<proteinExistence type="inferred from homology"/>
<name>A0A0F6NZQ9_9GOBI</name>
<evidence type="ECO:0000256" key="9">
    <source>
        <dbReference type="ARBA" id="ARBA00023128"/>
    </source>
</evidence>
<accession>A0A0F6NZQ9</accession>
<dbReference type="Pfam" id="PF00895">
    <property type="entry name" value="ATP-synt_8"/>
    <property type="match status" value="1"/>
</dbReference>
<keyword evidence="10" id="KW-0472">Membrane</keyword>
<comment type="function">
    <text evidence="12">Subunit 8, of the mitochondrial membrane ATP synthase complex (F(1)F(0) ATP synthase or Complex V) that produces ATP from ADP in the presence of a proton gradient across the membrane which is generated by electron transport complexes of the respiratory chain. ATP synthase complex consist of a soluble F(1) head domain - the catalytic core - and a membrane F(1) domain - the membrane proton channel. These two domains are linked by a central stalk rotating inside the F(1) region and a stationary peripheral stalk. During catalysis, ATP synthesis in the catalytic domain of F(1) is coupled via a rotary mechanism of the central stalk subunits to proton translocation. In vivo, can only synthesize ATP although its ATP hydrolase activity can be activated artificially in vitro. Part of the complex F(0) domain.</text>
</comment>
<geneLocation type="mitochondrion" evidence="17"/>
<comment type="similarity">
    <text evidence="2 14">Belongs to the ATPase protein 8 family.</text>
</comment>
<dbReference type="InterPro" id="IPR001421">
    <property type="entry name" value="ATP8_metazoa"/>
</dbReference>
<evidence type="ECO:0000256" key="12">
    <source>
        <dbReference type="ARBA" id="ARBA00053067"/>
    </source>
</evidence>
<keyword evidence="16" id="KW-0732">Signal</keyword>
<evidence type="ECO:0000256" key="1">
    <source>
        <dbReference type="ARBA" id="ARBA00004304"/>
    </source>
</evidence>
<dbReference type="GO" id="GO:0015078">
    <property type="term" value="F:proton transmembrane transporter activity"/>
    <property type="evidence" value="ECO:0007669"/>
    <property type="project" value="InterPro"/>
</dbReference>
<dbReference type="GO" id="GO:0015986">
    <property type="term" value="P:proton motive force-driven ATP synthesis"/>
    <property type="evidence" value="ECO:0007669"/>
    <property type="project" value="InterPro"/>
</dbReference>
<dbReference type="EMBL" id="KM207149">
    <property type="protein sequence ID" value="AIX03583.1"/>
    <property type="molecule type" value="Genomic_DNA"/>
</dbReference>
<reference evidence="17" key="3">
    <citation type="journal article" date="2015" name="Int. J. Mol. Sci.">
        <title>Comparative Mitogenomics of the Genus Odontobutis (Perciformes: Gobioidei: Odontobutidae) Revealed Conserved Gene Rearrangement and High Sequence Variations.</title>
        <authorList>
            <person name="Ma Z."/>
            <person name="Yang X."/>
            <person name="Bercsenyi M."/>
            <person name="Wu J."/>
            <person name="Yu Y."/>
            <person name="Wei K."/>
            <person name="Fan Q."/>
            <person name="Yang R."/>
        </authorList>
    </citation>
    <scope>NUCLEOTIDE SEQUENCE</scope>
</reference>
<organism evidence="17">
    <name type="scientific">Odontobutis yaluensis</name>
    <dbReference type="NCBI Taxonomy" id="357170"/>
    <lineage>
        <taxon>Eukaryota</taxon>
        <taxon>Metazoa</taxon>
        <taxon>Chordata</taxon>
        <taxon>Craniata</taxon>
        <taxon>Vertebrata</taxon>
        <taxon>Euteleostomi</taxon>
        <taxon>Actinopterygii</taxon>
        <taxon>Neopterygii</taxon>
        <taxon>Teleostei</taxon>
        <taxon>Neoteleostei</taxon>
        <taxon>Acanthomorphata</taxon>
        <taxon>Gobiaria</taxon>
        <taxon>Gobiiformes</taxon>
        <taxon>Gobioidei</taxon>
        <taxon>Odontobutidae</taxon>
        <taxon>Odontobutis</taxon>
    </lineage>
</organism>
<keyword evidence="8 14" id="KW-0406">Ion transport</keyword>
<feature type="compositionally biased region" description="Low complexity" evidence="15">
    <location>
        <begin position="32"/>
        <end position="44"/>
    </location>
</feature>
<keyword evidence="9 14" id="KW-0496">Mitochondrion</keyword>
<feature type="region of interest" description="Disordered" evidence="15">
    <location>
        <begin position="32"/>
        <end position="54"/>
    </location>
</feature>
<evidence type="ECO:0000256" key="14">
    <source>
        <dbReference type="RuleBase" id="RU003661"/>
    </source>
</evidence>